<evidence type="ECO:0000256" key="1">
    <source>
        <dbReference type="ARBA" id="ARBA00038048"/>
    </source>
</evidence>
<name>A0AAW0QK72_9PEZI</name>
<dbReference type="Proteomes" id="UP001392437">
    <property type="component" value="Unassembled WGS sequence"/>
</dbReference>
<dbReference type="GO" id="GO:0005739">
    <property type="term" value="C:mitochondrion"/>
    <property type="evidence" value="ECO:0007669"/>
    <property type="project" value="TreeGrafter"/>
</dbReference>
<gene>
    <name evidence="4" type="ORF">PG999_011306</name>
</gene>
<dbReference type="SUPFAM" id="SSF51735">
    <property type="entry name" value="NAD(P)-binding Rossmann-fold domains"/>
    <property type="match status" value="1"/>
</dbReference>
<dbReference type="InterPro" id="IPR036291">
    <property type="entry name" value="NAD(P)-bd_dom_sf"/>
</dbReference>
<keyword evidence="5" id="KW-1185">Reference proteome</keyword>
<comment type="subcellular location">
    <subcellularLocation>
        <location evidence="2">Cytoplasm</location>
    </subcellularLocation>
</comment>
<keyword evidence="2" id="KW-0963">Cytoplasm</keyword>
<dbReference type="InterPro" id="IPR015221">
    <property type="entry name" value="Urm1"/>
</dbReference>
<accession>A0AAW0QK72</accession>
<dbReference type="GO" id="GO:0005886">
    <property type="term" value="C:plasma membrane"/>
    <property type="evidence" value="ECO:0007669"/>
    <property type="project" value="TreeGrafter"/>
</dbReference>
<comment type="similarity">
    <text evidence="2">Belongs to the URM1 family.</text>
</comment>
<keyword evidence="2" id="KW-0819">tRNA processing</keyword>
<dbReference type="Pfam" id="PF03435">
    <property type="entry name" value="Sacchrp_dh_NADP"/>
    <property type="match status" value="1"/>
</dbReference>
<dbReference type="InterPro" id="IPR051276">
    <property type="entry name" value="Saccharopine_DH-like_oxidrdct"/>
</dbReference>
<sequence length="392" mass="43160">MAKNDPVYDIILVGATGYTGMLTAEHITQFLPTNIRWAIEGRSKGKLDRLATRLGRLSPDRTQPVAETVGISEDIALAQLVGKSKVCISVVSYWQVGEKVVEACIESGTDYVDATGDIYRLKGWIDKYQEQAMADGVTFIHACAAFTAPHDILTLLLVRELRSTASVQTRKVIISVVDLPKKPSGGTVESIIHGATYSRDTVVELQNPWILSPVAGTTTGSTEEDDQTDIFGMRSESGLGLLTDTSYSATQDRHIVHRTWGLLSDSDWGYGSRFRYREYSHAGSRISGIVKLLDVLLATFMLLFALFRTLAKRFVFPASFPFVDVVTESHDVLSDASGGLEMLFSDQRRHSLSIPVATAEGKPATVASLIDHLCRNTMKDTRKELFVLDDHL</sequence>
<dbReference type="GO" id="GO:0034227">
    <property type="term" value="P:tRNA thio-modification"/>
    <property type="evidence" value="ECO:0007669"/>
    <property type="project" value="InterPro"/>
</dbReference>
<comment type="similarity">
    <text evidence="1">Belongs to the saccharopine dehydrogenase family.</text>
</comment>
<reference evidence="4 5" key="1">
    <citation type="submission" date="2023-01" db="EMBL/GenBank/DDBJ databases">
        <title>Analysis of 21 Apiospora genomes using comparative genomics revels a genus with tremendous synthesis potential of carbohydrate active enzymes and secondary metabolites.</title>
        <authorList>
            <person name="Sorensen T."/>
        </authorList>
    </citation>
    <scope>NUCLEOTIDE SEQUENCE [LARGE SCALE GENOMIC DNA]</scope>
    <source>
        <strain evidence="4 5">CBS 117206</strain>
    </source>
</reference>
<dbReference type="GO" id="GO:0009247">
    <property type="term" value="P:glycolipid biosynthetic process"/>
    <property type="evidence" value="ECO:0007669"/>
    <property type="project" value="TreeGrafter"/>
</dbReference>
<dbReference type="AlphaFoldDB" id="A0AAW0QK72"/>
<evidence type="ECO:0000313" key="5">
    <source>
        <dbReference type="Proteomes" id="UP001392437"/>
    </source>
</evidence>
<dbReference type="InterPro" id="IPR012675">
    <property type="entry name" value="Beta-grasp_dom_sf"/>
</dbReference>
<organism evidence="4 5">
    <name type="scientific">Apiospora kogelbergensis</name>
    <dbReference type="NCBI Taxonomy" id="1337665"/>
    <lineage>
        <taxon>Eukaryota</taxon>
        <taxon>Fungi</taxon>
        <taxon>Dikarya</taxon>
        <taxon>Ascomycota</taxon>
        <taxon>Pezizomycotina</taxon>
        <taxon>Sordariomycetes</taxon>
        <taxon>Xylariomycetidae</taxon>
        <taxon>Amphisphaeriales</taxon>
        <taxon>Apiosporaceae</taxon>
        <taxon>Apiospora</taxon>
    </lineage>
</organism>
<comment type="caution">
    <text evidence="4">The sequence shown here is derived from an EMBL/GenBank/DDBJ whole genome shotgun (WGS) entry which is preliminary data.</text>
</comment>
<protein>
    <recommendedName>
        <fullName evidence="2">Ubiquitin-related modifier 1</fullName>
    </recommendedName>
</protein>
<dbReference type="PANTHER" id="PTHR12286">
    <property type="entry name" value="SACCHAROPINE DEHYDROGENASE-LIKE OXIDOREDUCTASE"/>
    <property type="match status" value="1"/>
</dbReference>
<dbReference type="Gene3D" id="3.10.20.30">
    <property type="match status" value="1"/>
</dbReference>
<evidence type="ECO:0000256" key="2">
    <source>
        <dbReference type="RuleBase" id="RU361182"/>
    </source>
</evidence>
<evidence type="ECO:0000259" key="3">
    <source>
        <dbReference type="Pfam" id="PF03435"/>
    </source>
</evidence>
<evidence type="ECO:0000313" key="4">
    <source>
        <dbReference type="EMBL" id="KAK8100932.1"/>
    </source>
</evidence>
<dbReference type="InterPro" id="IPR005097">
    <property type="entry name" value="Sacchrp_dh_NADP-bd"/>
</dbReference>
<comment type="pathway">
    <text evidence="2">tRNA modification; 5-methoxycarbonylmethyl-2-thiouridine-tRNA biosynthesis.</text>
</comment>
<dbReference type="EMBL" id="JAQQWP010000009">
    <property type="protein sequence ID" value="KAK8100932.1"/>
    <property type="molecule type" value="Genomic_DNA"/>
</dbReference>
<proteinExistence type="inferred from homology"/>
<dbReference type="Gene3D" id="3.40.50.720">
    <property type="entry name" value="NAD(P)-binding Rossmann-like Domain"/>
    <property type="match status" value="1"/>
</dbReference>
<dbReference type="GO" id="GO:0005811">
    <property type="term" value="C:lipid droplet"/>
    <property type="evidence" value="ECO:0007669"/>
    <property type="project" value="TreeGrafter"/>
</dbReference>
<dbReference type="PANTHER" id="PTHR12286:SF5">
    <property type="entry name" value="SACCHAROPINE DEHYDROGENASE-LIKE OXIDOREDUCTASE"/>
    <property type="match status" value="1"/>
</dbReference>
<dbReference type="Pfam" id="PF09138">
    <property type="entry name" value="Urm1"/>
    <property type="match status" value="1"/>
</dbReference>
<feature type="domain" description="Saccharopine dehydrogenase NADP binding" evidence="3">
    <location>
        <begin position="10"/>
        <end position="140"/>
    </location>
</feature>